<evidence type="ECO:0000256" key="2">
    <source>
        <dbReference type="ARBA" id="ARBA00011738"/>
    </source>
</evidence>
<organism evidence="10 11">
    <name type="scientific">Dolosigranulum pigrum</name>
    <dbReference type="NCBI Taxonomy" id="29394"/>
    <lineage>
        <taxon>Bacteria</taxon>
        <taxon>Bacillati</taxon>
        <taxon>Bacillota</taxon>
        <taxon>Bacilli</taxon>
        <taxon>Lactobacillales</taxon>
        <taxon>Carnobacteriaceae</taxon>
        <taxon>Dolosigranulum</taxon>
    </lineage>
</organism>
<dbReference type="InterPro" id="IPR002125">
    <property type="entry name" value="CMP_dCMP_dom"/>
</dbReference>
<dbReference type="InterPro" id="IPR028883">
    <property type="entry name" value="tRNA_aden_deaminase"/>
</dbReference>
<keyword evidence="3 8" id="KW-0819">tRNA processing</keyword>
<evidence type="ECO:0000313" key="10">
    <source>
        <dbReference type="EMBL" id="RAN65029.1"/>
    </source>
</evidence>
<dbReference type="GO" id="GO:0002100">
    <property type="term" value="P:tRNA wobble adenosine to inosine editing"/>
    <property type="evidence" value="ECO:0007669"/>
    <property type="project" value="UniProtKB-UniRule"/>
</dbReference>
<dbReference type="InterPro" id="IPR016192">
    <property type="entry name" value="APOBEC/CMP_deaminase_Zn-bd"/>
</dbReference>
<reference evidence="10 11" key="1">
    <citation type="submission" date="2017-03" db="EMBL/GenBank/DDBJ databases">
        <title>wgs assembly of Dolosigranulum pigrum KPL CDC strains.</title>
        <authorList>
            <person name="Brugger S.D."/>
            <person name="Pettigrew M."/>
            <person name="Kong Y."/>
            <person name="Lemon K.P."/>
        </authorList>
    </citation>
    <scope>NUCLEOTIDE SEQUENCE [LARGE SCALE GENOMIC DNA]</scope>
    <source>
        <strain evidence="10 11">KPL1931_CDC4294-98</strain>
    </source>
</reference>
<dbReference type="GO" id="GO:0052717">
    <property type="term" value="F:tRNA-specific adenosine-34 deaminase activity"/>
    <property type="evidence" value="ECO:0007669"/>
    <property type="project" value="UniProtKB-UniRule"/>
</dbReference>
<accession>A0A328KRJ3</accession>
<dbReference type="HAMAP" id="MF_00972">
    <property type="entry name" value="tRNA_aden_deaminase"/>
    <property type="match status" value="1"/>
</dbReference>
<dbReference type="InterPro" id="IPR058535">
    <property type="entry name" value="MafB19-deam"/>
</dbReference>
<dbReference type="Gene3D" id="3.40.140.10">
    <property type="entry name" value="Cytidine Deaminase, domain 2"/>
    <property type="match status" value="1"/>
</dbReference>
<feature type="active site" description="Proton donor" evidence="8">
    <location>
        <position position="57"/>
    </location>
</feature>
<dbReference type="EMBL" id="NAQV01000002">
    <property type="protein sequence ID" value="RAN65029.1"/>
    <property type="molecule type" value="Genomic_DNA"/>
</dbReference>
<comment type="catalytic activity">
    <reaction evidence="7 8">
        <text>adenosine(34) in tRNA + H2O + H(+) = inosine(34) in tRNA + NH4(+)</text>
        <dbReference type="Rhea" id="RHEA:43168"/>
        <dbReference type="Rhea" id="RHEA-COMP:10373"/>
        <dbReference type="Rhea" id="RHEA-COMP:10374"/>
        <dbReference type="ChEBI" id="CHEBI:15377"/>
        <dbReference type="ChEBI" id="CHEBI:15378"/>
        <dbReference type="ChEBI" id="CHEBI:28938"/>
        <dbReference type="ChEBI" id="CHEBI:74411"/>
        <dbReference type="ChEBI" id="CHEBI:82852"/>
        <dbReference type="EC" id="3.5.4.33"/>
    </reaction>
</comment>
<feature type="domain" description="CMP/dCMP-type deaminase" evidence="9">
    <location>
        <begin position="4"/>
        <end position="115"/>
    </location>
</feature>
<gene>
    <name evidence="8" type="primary">tadA</name>
    <name evidence="10" type="ORF">B8A44_00485</name>
</gene>
<dbReference type="GO" id="GO:0008270">
    <property type="term" value="F:zinc ion binding"/>
    <property type="evidence" value="ECO:0007669"/>
    <property type="project" value="UniProtKB-UniRule"/>
</dbReference>
<dbReference type="CDD" id="cd01285">
    <property type="entry name" value="nucleoside_deaminase"/>
    <property type="match status" value="1"/>
</dbReference>
<evidence type="ECO:0000256" key="6">
    <source>
        <dbReference type="ARBA" id="ARBA00022833"/>
    </source>
</evidence>
<dbReference type="AlphaFoldDB" id="A0A328KRJ3"/>
<dbReference type="InterPro" id="IPR016193">
    <property type="entry name" value="Cytidine_deaminase-like"/>
</dbReference>
<keyword evidence="5 8" id="KW-0378">Hydrolase</keyword>
<protein>
    <recommendedName>
        <fullName evidence="8">tRNA-specific adenosine deaminase</fullName>
        <ecNumber evidence="8">3.5.4.33</ecNumber>
    </recommendedName>
</protein>
<evidence type="ECO:0000256" key="3">
    <source>
        <dbReference type="ARBA" id="ARBA00022694"/>
    </source>
</evidence>
<dbReference type="RefSeq" id="WP_112789685.1">
    <property type="nucleotide sequence ID" value="NZ_NAQV01000002.1"/>
</dbReference>
<evidence type="ECO:0000256" key="4">
    <source>
        <dbReference type="ARBA" id="ARBA00022723"/>
    </source>
</evidence>
<keyword evidence="6 8" id="KW-0862">Zinc</keyword>
<comment type="function">
    <text evidence="8">Catalyzes the deamination of adenosine to inosine at the wobble position 34 of tRNA(Arg2).</text>
</comment>
<comment type="subunit">
    <text evidence="2 8">Homodimer.</text>
</comment>
<feature type="binding site" evidence="8">
    <location>
        <position position="85"/>
    </location>
    <ligand>
        <name>Zn(2+)</name>
        <dbReference type="ChEBI" id="CHEBI:29105"/>
        <note>catalytic</note>
    </ligand>
</feature>
<dbReference type="FunFam" id="3.40.140.10:FF:000005">
    <property type="entry name" value="tRNA-specific adenosine deaminase"/>
    <property type="match status" value="1"/>
</dbReference>
<feature type="binding site" evidence="8">
    <location>
        <position position="88"/>
    </location>
    <ligand>
        <name>Zn(2+)</name>
        <dbReference type="ChEBI" id="CHEBI:29105"/>
        <note>catalytic</note>
    </ligand>
</feature>
<comment type="cofactor">
    <cofactor evidence="8">
        <name>Zn(2+)</name>
        <dbReference type="ChEBI" id="CHEBI:29105"/>
    </cofactor>
    <text evidence="8">Binds 1 zinc ion per subunit.</text>
</comment>
<dbReference type="PANTHER" id="PTHR11079">
    <property type="entry name" value="CYTOSINE DEAMINASE FAMILY MEMBER"/>
    <property type="match status" value="1"/>
</dbReference>
<sequence length="162" mass="18327">MEGTQHELFMREALKEAEKARELDEVPIGAVVVRDGKIIGRGHNLRESTRNATMHAEMVAIQEANEQLANWRLEECDLYVTVEPCVMCGGAIIWSRMRTVYFGAHDPKGGAAGSLLNVLEDDRFNHTATVYSGLLAEESQKLLKDFFRELRKRKKQKDGEHA</sequence>
<evidence type="ECO:0000256" key="8">
    <source>
        <dbReference type="HAMAP-Rule" id="MF_00972"/>
    </source>
</evidence>
<dbReference type="NCBIfam" id="NF008113">
    <property type="entry name" value="PRK10860.1"/>
    <property type="match status" value="1"/>
</dbReference>
<keyword evidence="4 8" id="KW-0479">Metal-binding</keyword>
<comment type="similarity">
    <text evidence="1">Belongs to the cytidine and deoxycytidylate deaminase family. ADAT2 subfamily.</text>
</comment>
<evidence type="ECO:0000259" key="9">
    <source>
        <dbReference type="PROSITE" id="PS51747"/>
    </source>
</evidence>
<dbReference type="Pfam" id="PF14437">
    <property type="entry name" value="MafB19-deam"/>
    <property type="match status" value="1"/>
</dbReference>
<evidence type="ECO:0000313" key="11">
    <source>
        <dbReference type="Proteomes" id="UP000249099"/>
    </source>
</evidence>
<comment type="caution">
    <text evidence="10">The sequence shown here is derived from an EMBL/GenBank/DDBJ whole genome shotgun (WGS) entry which is preliminary data.</text>
</comment>
<dbReference type="PROSITE" id="PS00903">
    <property type="entry name" value="CYT_DCMP_DEAMINASES_1"/>
    <property type="match status" value="1"/>
</dbReference>
<dbReference type="SUPFAM" id="SSF53927">
    <property type="entry name" value="Cytidine deaminase-like"/>
    <property type="match status" value="1"/>
</dbReference>
<evidence type="ECO:0000256" key="1">
    <source>
        <dbReference type="ARBA" id="ARBA00010669"/>
    </source>
</evidence>
<dbReference type="PROSITE" id="PS51747">
    <property type="entry name" value="CYT_DCMP_DEAMINASES_2"/>
    <property type="match status" value="1"/>
</dbReference>
<evidence type="ECO:0000256" key="7">
    <source>
        <dbReference type="ARBA" id="ARBA00048045"/>
    </source>
</evidence>
<name>A0A328KRJ3_9LACT</name>
<evidence type="ECO:0000256" key="5">
    <source>
        <dbReference type="ARBA" id="ARBA00022801"/>
    </source>
</evidence>
<dbReference type="PANTHER" id="PTHR11079:SF202">
    <property type="entry name" value="TRNA-SPECIFIC ADENOSINE DEAMINASE"/>
    <property type="match status" value="1"/>
</dbReference>
<feature type="binding site" evidence="8">
    <location>
        <position position="55"/>
    </location>
    <ligand>
        <name>Zn(2+)</name>
        <dbReference type="ChEBI" id="CHEBI:29105"/>
        <note>catalytic</note>
    </ligand>
</feature>
<dbReference type="Proteomes" id="UP000249099">
    <property type="component" value="Unassembled WGS sequence"/>
</dbReference>
<proteinExistence type="inferred from homology"/>
<dbReference type="EC" id="3.5.4.33" evidence="8"/>